<evidence type="ECO:0000256" key="2">
    <source>
        <dbReference type="ARBA" id="ARBA00016322"/>
    </source>
</evidence>
<keyword evidence="5" id="KW-0969">Cilium</keyword>
<dbReference type="Gene3D" id="2.20.110.10">
    <property type="entry name" value="Histone H3 K4-specific methyltransferase SET7/9 N-terminal domain"/>
    <property type="match status" value="1"/>
</dbReference>
<evidence type="ECO:0000256" key="4">
    <source>
        <dbReference type="ARBA" id="ARBA00022846"/>
    </source>
</evidence>
<evidence type="ECO:0000256" key="3">
    <source>
        <dbReference type="ARBA" id="ARBA00022737"/>
    </source>
</evidence>
<dbReference type="PANTHER" id="PTHR46437:SF1">
    <property type="entry name" value="MORN REPEAT-CONTAINING PROTEIN 5"/>
    <property type="match status" value="1"/>
</dbReference>
<dbReference type="InterPro" id="IPR003409">
    <property type="entry name" value="MORN"/>
</dbReference>
<dbReference type="InterPro" id="IPR042814">
    <property type="entry name" value="Morn5"/>
</dbReference>
<proteinExistence type="predicted"/>
<dbReference type="SUPFAM" id="SSF82185">
    <property type="entry name" value="Histone H3 K4-specific methyltransferase SET7/9 N-terminal domain"/>
    <property type="match status" value="1"/>
</dbReference>
<evidence type="ECO:0000256" key="6">
    <source>
        <dbReference type="ARBA" id="ARBA00023273"/>
    </source>
</evidence>
<name>A0A6P8YXZ7_DROAB</name>
<keyword evidence="4" id="KW-0282">Flagellum</keyword>
<dbReference type="GeneID" id="117571756"/>
<keyword evidence="3" id="KW-0677">Repeat</keyword>
<dbReference type="RefSeq" id="XP_034109997.1">
    <property type="nucleotide sequence ID" value="XM_034254106.2"/>
</dbReference>
<gene>
    <name evidence="9" type="primary">LOC117571756</name>
</gene>
<evidence type="ECO:0000313" key="9">
    <source>
        <dbReference type="RefSeq" id="XP_034109997.1"/>
    </source>
</evidence>
<evidence type="ECO:0000256" key="1">
    <source>
        <dbReference type="ARBA" id="ARBA00004230"/>
    </source>
</evidence>
<organism evidence="8 9">
    <name type="scientific">Drosophila albomicans</name>
    <name type="common">Fruit fly</name>
    <dbReference type="NCBI Taxonomy" id="7291"/>
    <lineage>
        <taxon>Eukaryota</taxon>
        <taxon>Metazoa</taxon>
        <taxon>Ecdysozoa</taxon>
        <taxon>Arthropoda</taxon>
        <taxon>Hexapoda</taxon>
        <taxon>Insecta</taxon>
        <taxon>Pterygota</taxon>
        <taxon>Neoptera</taxon>
        <taxon>Endopterygota</taxon>
        <taxon>Diptera</taxon>
        <taxon>Brachycera</taxon>
        <taxon>Muscomorpha</taxon>
        <taxon>Ephydroidea</taxon>
        <taxon>Drosophilidae</taxon>
        <taxon>Drosophila</taxon>
    </lineage>
</organism>
<dbReference type="PANTHER" id="PTHR46437">
    <property type="entry name" value="MORN REPEAT-CONTAINING PROTEIN 5"/>
    <property type="match status" value="1"/>
</dbReference>
<dbReference type="AlphaFoldDB" id="A0A6P8YXZ7"/>
<accession>A0A6P8YXZ7</accession>
<feature type="region of interest" description="Disordered" evidence="7">
    <location>
        <begin position="306"/>
        <end position="336"/>
    </location>
</feature>
<dbReference type="Pfam" id="PF02493">
    <property type="entry name" value="MORN"/>
    <property type="match status" value="2"/>
</dbReference>
<sequence>MTENLTSNYEELHRASMRFLTGSTYEGSWHEDLHMMDGFGSYRFPDGSEYRGRFVQGKFHGYGHLKLALPYRFTIKGEFVRGKLVSIDDMWFNDGLHVEGSFQNGEFLCDEWKYLTPQDRRYQAERFYGQQPVGPTSYLTNNLLARTVPDGCYDVEEGIFNADNGWLLDRQPPFSKSVYVNCPKERSWIKRHCRGAHKQHVIEPLPDFCRKIVGNNLATEESQLTNITLYTPKKEVRRERYYPKLCKAKSEPDRATADFLFAADRPKNAQQTITEVCIRRHHEREQKEIEEFTRLWERSRPGEALPPLHRAREWTSTSDPENVDSGATQTVSESPSEVSLVEKTKDNFDTAYWMAQKKAGDNLYVVQSYMKRPASFIDINRSVFEL</sequence>
<evidence type="ECO:0000256" key="5">
    <source>
        <dbReference type="ARBA" id="ARBA00023069"/>
    </source>
</evidence>
<reference evidence="9" key="1">
    <citation type="submission" date="2025-08" db="UniProtKB">
        <authorList>
            <consortium name="RefSeq"/>
        </authorList>
    </citation>
    <scope>IDENTIFICATION</scope>
    <source>
        <strain evidence="9">15112-1751.03</strain>
        <tissue evidence="9">Whole Adult</tissue>
    </source>
</reference>
<protein>
    <recommendedName>
        <fullName evidence="2">MORN repeat-containing protein 5</fullName>
    </recommendedName>
</protein>
<feature type="compositionally biased region" description="Polar residues" evidence="7">
    <location>
        <begin position="314"/>
        <end position="330"/>
    </location>
</feature>
<dbReference type="SMART" id="SM00698">
    <property type="entry name" value="MORN"/>
    <property type="match status" value="2"/>
</dbReference>
<dbReference type="OrthoDB" id="300500at2759"/>
<evidence type="ECO:0000313" key="8">
    <source>
        <dbReference type="Proteomes" id="UP000515160"/>
    </source>
</evidence>
<keyword evidence="8" id="KW-1185">Reference proteome</keyword>
<dbReference type="GO" id="GO:0031514">
    <property type="term" value="C:motile cilium"/>
    <property type="evidence" value="ECO:0007669"/>
    <property type="project" value="UniProtKB-SubCell"/>
</dbReference>
<evidence type="ECO:0000256" key="7">
    <source>
        <dbReference type="SAM" id="MobiDB-lite"/>
    </source>
</evidence>
<dbReference type="Proteomes" id="UP000515160">
    <property type="component" value="Chromosome 3"/>
</dbReference>
<comment type="subcellular location">
    <subcellularLocation>
        <location evidence="1">Cell projection</location>
        <location evidence="1">Cilium</location>
        <location evidence="1">Flagellum</location>
    </subcellularLocation>
</comment>
<keyword evidence="6" id="KW-0966">Cell projection</keyword>